<feature type="compositionally biased region" description="Acidic residues" evidence="1">
    <location>
        <begin position="65"/>
        <end position="81"/>
    </location>
</feature>
<dbReference type="EMBL" id="LZPO01047449">
    <property type="protein sequence ID" value="OBS73312.1"/>
    <property type="molecule type" value="Genomic_DNA"/>
</dbReference>
<sequence>MKCLQLSTEGAFNDAADYFMSKTVGIGRLKKPPFLDDPLDDISVDSSSDDQQPKLNHPEKPAVADEQETGDAVDEPEECEA</sequence>
<evidence type="ECO:0000313" key="2">
    <source>
        <dbReference type="EMBL" id="OBS73312.1"/>
    </source>
</evidence>
<gene>
    <name evidence="2" type="ORF">A6R68_12107</name>
</gene>
<dbReference type="Proteomes" id="UP000092124">
    <property type="component" value="Unassembled WGS sequence"/>
</dbReference>
<dbReference type="OrthoDB" id="9946895at2759"/>
<protein>
    <submittedName>
        <fullName evidence="2">Uncharacterized protein</fullName>
    </submittedName>
</protein>
<keyword evidence="3" id="KW-1185">Reference proteome</keyword>
<evidence type="ECO:0000313" key="3">
    <source>
        <dbReference type="Proteomes" id="UP000092124"/>
    </source>
</evidence>
<feature type="region of interest" description="Disordered" evidence="1">
    <location>
        <begin position="30"/>
        <end position="81"/>
    </location>
</feature>
<accession>A0A1A6H6S7</accession>
<dbReference type="AlphaFoldDB" id="A0A1A6H6S7"/>
<reference evidence="2 3" key="1">
    <citation type="submission" date="2016-06" db="EMBL/GenBank/DDBJ databases">
        <title>The Draft Genome Sequence and Annotation of the Desert Woodrat Neotoma lepida.</title>
        <authorList>
            <person name="Campbell M."/>
            <person name="Oakeson K.F."/>
            <person name="Yandell M."/>
            <person name="Halpert J.R."/>
            <person name="Dearing D."/>
        </authorList>
    </citation>
    <scope>NUCLEOTIDE SEQUENCE [LARGE SCALE GENOMIC DNA]</scope>
    <source>
        <strain evidence="2">417</strain>
        <tissue evidence="2">Liver</tissue>
    </source>
</reference>
<proteinExistence type="predicted"/>
<organism evidence="2 3">
    <name type="scientific">Neotoma lepida</name>
    <name type="common">Desert woodrat</name>
    <dbReference type="NCBI Taxonomy" id="56216"/>
    <lineage>
        <taxon>Eukaryota</taxon>
        <taxon>Metazoa</taxon>
        <taxon>Chordata</taxon>
        <taxon>Craniata</taxon>
        <taxon>Vertebrata</taxon>
        <taxon>Euteleostomi</taxon>
        <taxon>Mammalia</taxon>
        <taxon>Eutheria</taxon>
        <taxon>Euarchontoglires</taxon>
        <taxon>Glires</taxon>
        <taxon>Rodentia</taxon>
        <taxon>Myomorpha</taxon>
        <taxon>Muroidea</taxon>
        <taxon>Cricetidae</taxon>
        <taxon>Neotominae</taxon>
        <taxon>Neotoma</taxon>
    </lineage>
</organism>
<comment type="caution">
    <text evidence="2">The sequence shown here is derived from an EMBL/GenBank/DDBJ whole genome shotgun (WGS) entry which is preliminary data.</text>
</comment>
<name>A0A1A6H6S7_NEOLE</name>
<evidence type="ECO:0000256" key="1">
    <source>
        <dbReference type="SAM" id="MobiDB-lite"/>
    </source>
</evidence>
<dbReference type="STRING" id="56216.A0A1A6H6S7"/>